<keyword evidence="2" id="KW-1185">Reference proteome</keyword>
<name>A0ACC1T6P3_9APHY</name>
<sequence length="146" mass="16537">MSDPVGNHTILEDTWRFRRAVKPVASENSANVNVKAGNCCNSLEIQKNDPCMAWSRQELEDHRDLVDGAGEYTIGLQIDHKKSHAMWKKGVLCMTVSASNCNADGTDRRLLKKAYGPRLLPAAIQQSRKWLCKNAYCERITSLRYR</sequence>
<organism evidence="1 2">
    <name type="scientific">Phlebia brevispora</name>
    <dbReference type="NCBI Taxonomy" id="194682"/>
    <lineage>
        <taxon>Eukaryota</taxon>
        <taxon>Fungi</taxon>
        <taxon>Dikarya</taxon>
        <taxon>Basidiomycota</taxon>
        <taxon>Agaricomycotina</taxon>
        <taxon>Agaricomycetes</taxon>
        <taxon>Polyporales</taxon>
        <taxon>Meruliaceae</taxon>
        <taxon>Phlebia</taxon>
    </lineage>
</organism>
<dbReference type="EMBL" id="JANHOG010000442">
    <property type="protein sequence ID" value="KAJ3554314.1"/>
    <property type="molecule type" value="Genomic_DNA"/>
</dbReference>
<protein>
    <submittedName>
        <fullName evidence="1">Uncharacterized protein</fullName>
    </submittedName>
</protein>
<reference evidence="1" key="1">
    <citation type="submission" date="2022-07" db="EMBL/GenBank/DDBJ databases">
        <title>Genome Sequence of Phlebia brevispora.</title>
        <authorList>
            <person name="Buettner E."/>
        </authorList>
    </citation>
    <scope>NUCLEOTIDE SEQUENCE</scope>
    <source>
        <strain evidence="1">MPL23</strain>
    </source>
</reference>
<accession>A0ACC1T6P3</accession>
<dbReference type="Proteomes" id="UP001148662">
    <property type="component" value="Unassembled WGS sequence"/>
</dbReference>
<evidence type="ECO:0000313" key="1">
    <source>
        <dbReference type="EMBL" id="KAJ3554314.1"/>
    </source>
</evidence>
<comment type="caution">
    <text evidence="1">The sequence shown here is derived from an EMBL/GenBank/DDBJ whole genome shotgun (WGS) entry which is preliminary data.</text>
</comment>
<evidence type="ECO:0000313" key="2">
    <source>
        <dbReference type="Proteomes" id="UP001148662"/>
    </source>
</evidence>
<proteinExistence type="predicted"/>
<gene>
    <name evidence="1" type="ORF">NM688_g3175</name>
</gene>